<dbReference type="EMBL" id="AP024525">
    <property type="protein sequence ID" value="BCT74920.1"/>
    <property type="molecule type" value="Genomic_DNA"/>
</dbReference>
<organism evidence="1 2">
    <name type="scientific">Sinomonas cyclohexanicum</name>
    <name type="common">Corynebacterium cyclohexanicum</name>
    <dbReference type="NCBI Taxonomy" id="322009"/>
    <lineage>
        <taxon>Bacteria</taxon>
        <taxon>Bacillati</taxon>
        <taxon>Actinomycetota</taxon>
        <taxon>Actinomycetes</taxon>
        <taxon>Micrococcales</taxon>
        <taxon>Micrococcaceae</taxon>
        <taxon>Sinomonas</taxon>
    </lineage>
</organism>
<protein>
    <recommendedName>
        <fullName evidence="3">SDR family oxidoreductase</fullName>
    </recommendedName>
</protein>
<dbReference type="InterPro" id="IPR002347">
    <property type="entry name" value="SDR_fam"/>
</dbReference>
<dbReference type="Proteomes" id="UP001319861">
    <property type="component" value="Chromosome"/>
</dbReference>
<name>A0ABM7PRU3_SINCY</name>
<proteinExistence type="predicted"/>
<dbReference type="InterPro" id="IPR036291">
    <property type="entry name" value="NAD(P)-bd_dom_sf"/>
</dbReference>
<reference evidence="1 2" key="1">
    <citation type="journal article" date="2021" name="J. Biosci. Bioeng.">
        <title>Identification and characterization of a chc gene cluster responsible for the aromatization pathway of cyclohexanecarboxylate degradation in Sinomonas cyclohexanicum ATCC 51369.</title>
        <authorList>
            <person name="Yamamoto T."/>
            <person name="Hasegawa Y."/>
            <person name="Lau P.C.K."/>
            <person name="Iwaki H."/>
        </authorList>
    </citation>
    <scope>NUCLEOTIDE SEQUENCE [LARGE SCALE GENOMIC DNA]</scope>
    <source>
        <strain evidence="1 2">ATCC 51369</strain>
    </source>
</reference>
<accession>A0ABM7PRU3</accession>
<dbReference type="Pfam" id="PF13561">
    <property type="entry name" value="adh_short_C2"/>
    <property type="match status" value="1"/>
</dbReference>
<keyword evidence="2" id="KW-1185">Reference proteome</keyword>
<evidence type="ECO:0000313" key="2">
    <source>
        <dbReference type="Proteomes" id="UP001319861"/>
    </source>
</evidence>
<dbReference type="SUPFAM" id="SSF51735">
    <property type="entry name" value="NAD(P)-binding Rossmann-fold domains"/>
    <property type="match status" value="1"/>
</dbReference>
<gene>
    <name evidence="1" type="ORF">SCMU_07620</name>
</gene>
<dbReference type="Gene3D" id="3.40.50.720">
    <property type="entry name" value="NAD(P)-binding Rossmann-like Domain"/>
    <property type="match status" value="1"/>
</dbReference>
<evidence type="ECO:0000313" key="1">
    <source>
        <dbReference type="EMBL" id="BCT74920.1"/>
    </source>
</evidence>
<evidence type="ECO:0008006" key="3">
    <source>
        <dbReference type="Google" id="ProtNLM"/>
    </source>
</evidence>
<sequence>MLCLRWKWSQAAGAIVVDAFLQKLEFIVVMTQAARLQMRRVLIMGEDAELAARLGTVFERAGAVVETARGIPTGESDGTLAAEAAVRELGGLDVLVNIGPGALPGDSPDPDQRSYEVERALTQFMGRLVTTTEAALAAMKAGASIINVVAMSVQTLTAAHQALAAAVVDTTQDWAAILMERGIRVNAVVGGPWLDPAVAAALDAPPDGQVTAESAQLDALVYLASTNSSHISGSVVSVARPIEVTTTARTGEAPTDL</sequence>